<gene>
    <name evidence="4" type="ORF">FQA47_025459</name>
</gene>
<dbReference type="InterPro" id="IPR029304">
    <property type="entry name" value="AKAP2_C"/>
</dbReference>
<dbReference type="GO" id="GO:0016301">
    <property type="term" value="F:kinase activity"/>
    <property type="evidence" value="ECO:0007669"/>
    <property type="project" value="UniProtKB-KW"/>
</dbReference>
<keyword evidence="4" id="KW-0418">Kinase</keyword>
<evidence type="ECO:0000256" key="1">
    <source>
        <dbReference type="ARBA" id="ARBA00023054"/>
    </source>
</evidence>
<comment type="caution">
    <text evidence="4">The sequence shown here is derived from an EMBL/GenBank/DDBJ whole genome shotgun (WGS) entry which is preliminary data.</text>
</comment>
<organism evidence="4 5">
    <name type="scientific">Oryzias melastigma</name>
    <name type="common">Marine medaka</name>
    <dbReference type="NCBI Taxonomy" id="30732"/>
    <lineage>
        <taxon>Eukaryota</taxon>
        <taxon>Metazoa</taxon>
        <taxon>Chordata</taxon>
        <taxon>Craniata</taxon>
        <taxon>Vertebrata</taxon>
        <taxon>Euteleostomi</taxon>
        <taxon>Actinopterygii</taxon>
        <taxon>Neopterygii</taxon>
        <taxon>Teleostei</taxon>
        <taxon>Neoteleostei</taxon>
        <taxon>Acanthomorphata</taxon>
        <taxon>Ovalentaria</taxon>
        <taxon>Atherinomorphae</taxon>
        <taxon>Beloniformes</taxon>
        <taxon>Adrianichthyidae</taxon>
        <taxon>Oryziinae</taxon>
        <taxon>Oryzias</taxon>
    </lineage>
</organism>
<feature type="region of interest" description="Disordered" evidence="2">
    <location>
        <begin position="35"/>
        <end position="86"/>
    </location>
</feature>
<protein>
    <submittedName>
        <fullName evidence="4">A-kinase anchor protein 2</fullName>
    </submittedName>
</protein>
<dbReference type="Proteomes" id="UP000646548">
    <property type="component" value="Unassembled WGS sequence"/>
</dbReference>
<dbReference type="EMBL" id="WKFB01000053">
    <property type="protein sequence ID" value="KAF6737634.1"/>
    <property type="molecule type" value="Genomic_DNA"/>
</dbReference>
<evidence type="ECO:0000259" key="3">
    <source>
        <dbReference type="Pfam" id="PF15304"/>
    </source>
</evidence>
<dbReference type="PANTHER" id="PTHR18839:SF0">
    <property type="entry name" value="MITOTIC INTERACTOR AND SUBSTRATE OF PLK1 ISOFORM X1-RELATED"/>
    <property type="match status" value="1"/>
</dbReference>
<evidence type="ECO:0000313" key="5">
    <source>
        <dbReference type="Proteomes" id="UP000646548"/>
    </source>
</evidence>
<name>A0A834L0Z6_ORYME</name>
<feature type="domain" description="A-kinase anchor protein 2 C-terminal" evidence="3">
    <location>
        <begin position="84"/>
        <end position="231"/>
    </location>
</feature>
<dbReference type="Pfam" id="PF15304">
    <property type="entry name" value="AKAP2_C"/>
    <property type="match status" value="1"/>
</dbReference>
<dbReference type="InterPro" id="IPR042779">
    <property type="entry name" value="MISP/MISP3-like"/>
</dbReference>
<feature type="region of interest" description="Disordered" evidence="2">
    <location>
        <begin position="147"/>
        <end position="176"/>
    </location>
</feature>
<evidence type="ECO:0000256" key="2">
    <source>
        <dbReference type="SAM" id="MobiDB-lite"/>
    </source>
</evidence>
<sequence length="237" mass="26829">MGSGTGDIFPSPCCPHRHHQELKFYQTNVAASLHSEGDSDVQNSPRFQEDSASSFLPSPRFSPFSSRKSTTRWEPQKLDYASSQSREPALDLIKKEIQEVLKREQELKEMRESRKGISRPLLSPASLVEKANMMAVRLFYPQPNKEKEVNLNSSSGHVDAPHPRTPSSRLPRRPPSLTEIPVQDLEEHQAELEESSYGGILLVDNINNKVIESTRVARHKNQRALRWEAGVFTTTET</sequence>
<dbReference type="AlphaFoldDB" id="A0A834L0Z6"/>
<proteinExistence type="predicted"/>
<dbReference type="PANTHER" id="PTHR18839">
    <property type="entry name" value="MITOTIC INTERACTOR AND SUBSTRATE OF PLK1 MISP FAMILY MEMBER"/>
    <property type="match status" value="1"/>
</dbReference>
<reference evidence="4" key="1">
    <citation type="journal article" name="BMC Genomics">
        <title>Long-read sequencing and de novo genome assembly of marine medaka (Oryzias melastigma).</title>
        <authorList>
            <person name="Liang P."/>
            <person name="Saqib H.S.A."/>
            <person name="Ni X."/>
            <person name="Shen Y."/>
        </authorList>
    </citation>
    <scope>NUCLEOTIDE SEQUENCE</scope>
    <source>
        <strain evidence="4">Bigg-433</strain>
    </source>
</reference>
<feature type="compositionally biased region" description="Low complexity" evidence="2">
    <location>
        <begin position="51"/>
        <end position="68"/>
    </location>
</feature>
<accession>A0A834L0Z6</accession>
<evidence type="ECO:0000313" key="4">
    <source>
        <dbReference type="EMBL" id="KAF6737634.1"/>
    </source>
</evidence>
<keyword evidence="4" id="KW-0808">Transferase</keyword>
<keyword evidence="1" id="KW-0175">Coiled coil</keyword>